<dbReference type="Gramene" id="TraesMAC1B03G00312210.1">
    <property type="protein sequence ID" value="TraesMAC1B03G00312210.1"/>
    <property type="gene ID" value="TraesMAC1B03G00312210"/>
</dbReference>
<dbReference type="InterPro" id="IPR019734">
    <property type="entry name" value="TPR_rpt"/>
</dbReference>
<reference evidence="3" key="2">
    <citation type="submission" date="2018-10" db="UniProtKB">
        <authorList>
            <consortium name="EnsemblPlants"/>
        </authorList>
    </citation>
    <scope>IDENTIFICATION</scope>
</reference>
<feature type="compositionally biased region" description="Polar residues" evidence="1">
    <location>
        <begin position="242"/>
        <end position="258"/>
    </location>
</feature>
<dbReference type="Gramene" id="TraesSYM1B03G00316710.1">
    <property type="protein sequence ID" value="TraesSYM1B03G00316710.1"/>
    <property type="gene ID" value="TraesSYM1B03G00316710"/>
</dbReference>
<feature type="compositionally biased region" description="Polar residues" evidence="1">
    <location>
        <begin position="101"/>
        <end position="111"/>
    </location>
</feature>
<gene>
    <name evidence="3" type="primary">LOC123130352</name>
</gene>
<evidence type="ECO:0000313" key="4">
    <source>
        <dbReference type="Proteomes" id="UP000019116"/>
    </source>
</evidence>
<dbReference type="SMART" id="SM00271">
    <property type="entry name" value="DnaJ"/>
    <property type="match status" value="1"/>
</dbReference>
<dbReference type="Gramene" id="TraesPARA_EIv1.0_0171220.1">
    <property type="protein sequence ID" value="TraesPARA_EIv1.0_0171220.1.CDS"/>
    <property type="gene ID" value="TraesPARA_EIv1.0_0171220"/>
</dbReference>
<dbReference type="Gramene" id="TraesJAG1B03G00309830.1">
    <property type="protein sequence ID" value="TraesJAG1B03G00309830.1"/>
    <property type="gene ID" value="TraesJAG1B03G00309830"/>
</dbReference>
<feature type="region of interest" description="Disordered" evidence="1">
    <location>
        <begin position="398"/>
        <end position="422"/>
    </location>
</feature>
<dbReference type="Gramene" id="TraesJUL1B03G00310070.1">
    <property type="protein sequence ID" value="TraesJUL1B03G00310070.1"/>
    <property type="gene ID" value="TraesJUL1B03G00310070"/>
</dbReference>
<dbReference type="Gramene" id="TraesSTA1B03G00308690.1">
    <property type="protein sequence ID" value="TraesSTA1B03G00308690.1"/>
    <property type="gene ID" value="TraesSTA1B03G00308690"/>
</dbReference>
<feature type="compositionally biased region" description="Basic and acidic residues" evidence="1">
    <location>
        <begin position="804"/>
        <end position="813"/>
    </location>
</feature>
<keyword evidence="4" id="KW-1185">Reference proteome</keyword>
<feature type="region of interest" description="Disordered" evidence="1">
    <location>
        <begin position="1423"/>
        <end position="1468"/>
    </location>
</feature>
<dbReference type="PROSITE" id="PS00636">
    <property type="entry name" value="DNAJ_1"/>
    <property type="match status" value="1"/>
</dbReference>
<feature type="compositionally biased region" description="Low complexity" evidence="1">
    <location>
        <begin position="582"/>
        <end position="600"/>
    </location>
</feature>
<dbReference type="InterPro" id="IPR011990">
    <property type="entry name" value="TPR-like_helical_dom_sf"/>
</dbReference>
<dbReference type="Gene3D" id="1.25.40.10">
    <property type="entry name" value="Tetratricopeptide repeat domain"/>
    <property type="match status" value="2"/>
</dbReference>
<reference evidence="3" key="1">
    <citation type="submission" date="2018-08" db="EMBL/GenBank/DDBJ databases">
        <authorList>
            <person name="Rossello M."/>
        </authorList>
    </citation>
    <scope>NUCLEOTIDE SEQUENCE [LARGE SCALE GENOMIC DNA]</scope>
    <source>
        <strain evidence="3">cv. Chinese Spring</strain>
    </source>
</reference>
<dbReference type="Gramene" id="TraesCS1B03G0704300.3">
    <property type="protein sequence ID" value="TraesCS1B03G0704300.3.CDS"/>
    <property type="gene ID" value="TraesCS1B03G0704300"/>
</dbReference>
<dbReference type="EnsemblPlants" id="TraesCS1B02G248800.3">
    <property type="protein sequence ID" value="TraesCS1B02G248800.3"/>
    <property type="gene ID" value="TraesCS1B02G248800"/>
</dbReference>
<dbReference type="GeneID" id="123130352"/>
<dbReference type="CDD" id="cd06257">
    <property type="entry name" value="DnaJ"/>
    <property type="match status" value="1"/>
</dbReference>
<dbReference type="Gene3D" id="1.10.287.110">
    <property type="entry name" value="DnaJ domain"/>
    <property type="match status" value="1"/>
</dbReference>
<dbReference type="InterPro" id="IPR001623">
    <property type="entry name" value="DnaJ_domain"/>
</dbReference>
<dbReference type="SUPFAM" id="SSF46565">
    <property type="entry name" value="Chaperone J-domain"/>
    <property type="match status" value="1"/>
</dbReference>
<dbReference type="STRING" id="4565.A0A3B5YYM4"/>
<sequence length="1480" mass="158510">MTSPHLGLGLAPSPADPSAAPPSRRAPRLAKRRHAATTSRSRAQPSPSTSTSAPWNPFLGGGTDASGQDGSGGSGSVAGGGGYEFGKGQKVGNVFGPAPTARQSPPASSNEAPFVFGSVRDSLPRFDVGSSAASKLDHKMGKLNLQSPGKCSVGAGKGVDQTEKSFVFGATIPSSVCSSEANVLPEKLTQLNIGTEVPLQNEDAKVGPKTFVFGSNGAGSFADSRSTASSCADSYASSSVQVTKANGTPESGHAESTNAAAADYRAHDASVLQEKITQLNIGSGTFQYMKDGGSGSRQTEVLGFGDGRTAGTIFGNASSNTSDKGSIFFSFGNSNASISANGAANVPPERASNLNVGGGVTQSMKSDDTNCSPEAFVFGRNGSTYSASEQSARVVMDDGDNSGSGASTSTCTSAHGTMGSTLPEKMTKLNIEQVIPSQSMKDEAATRQPEPFVFGSNATSSFSSLKKTTSFTSFQTNVSSESKGSRRNLANDSSGSSVTALSEGAAEHALQDEIKKLNINKEGPSAGNVNANDACTPKFSFQSKAEAVPGYCTFPQPKLQESCPFAPLNHSSTFSASANAMPSFSSNPPNGGSESAPGESCAVKQDPASCSRESLFGIDYIKSAYRDKKEAHKSTRKKKRPTRLKQHGQLHQVSQETCANGLASDLTGDYSPMDCSPYQAAVEQAPRKASVSCDQSTDICDSSVPNQNTTCAEDDLVSATEHLVIDADLQTCQDEGRDPIADASESNFGSNFSSFDGEINFCDAPQPIFTNMNVDANGEPKMYTTEAWVDGSGCNVSGPTCEENNSRTPHESGEPVNYKSSSANLSGLNFTFGASLYPESSLPTKRHTTKRKLRTKVGQAPKPSATQASVQPKGSQDTKSMQFSPETSTTENSVKEQLRRDASVSADLETCETWRTSGNQAYANGHFATAEGCYTRGINSISQYGTSGRCSHALMLCYSNRAATRMSLGRMREALQDCSIATSIDPTFLKAKVRAANCQLALGDLEGASNNYTACLKSSNTAYSDTKMFAEASNGLERVKRVADYISQSRELLKKRTLPDAETVLDLISSALHISSHSDNLMEMKAEALLTLRRYEEVIELCQETADLAARNSVSINANGEPNISSVSEKAECSATLWRPYLICKSYFLLGKLEESLDLLKRHELATPAEESDGGTRKCFSSLSTSIRKLLSFKAAGNESFQARRYSEAVEQYSAALAYNSDSRPFSAVCFCNRAAAYQALGQLTDAIADCSLAMVLDENYPKAISRRATLYEMIRDYGQSANDLRKLISLLQKQANNKPGVSPKVFNKHSDLKQARARLLSAEDEARKDTPLNFYLILGVEPSCSPADVKKAYRKAALRHHPDKATQLLVRNENADDGFWRDVAKEVYADADHLFKTIGEAYNILSDPHKREEYDIEENLRNASRRAYKGRSTPRSPEQHYRRHYDGGFNPRHWQSAGQSNKGAPHSRWSGYEYSDDYW</sequence>
<protein>
    <recommendedName>
        <fullName evidence="2">J domain-containing protein</fullName>
    </recommendedName>
</protein>
<feature type="domain" description="J" evidence="2">
    <location>
        <begin position="1334"/>
        <end position="1419"/>
    </location>
</feature>
<dbReference type="PRINTS" id="PR00625">
    <property type="entry name" value="JDOMAIN"/>
</dbReference>
<feature type="region of interest" description="Disordered" evidence="1">
    <location>
        <begin position="1"/>
        <end position="113"/>
    </location>
</feature>
<dbReference type="InterPro" id="IPR018253">
    <property type="entry name" value="DnaJ_domain_CS"/>
</dbReference>
<feature type="compositionally biased region" description="Low complexity" evidence="1">
    <location>
        <begin position="36"/>
        <end position="54"/>
    </location>
</feature>
<feature type="compositionally biased region" description="Low complexity" evidence="1">
    <location>
        <begin position="11"/>
        <end position="23"/>
    </location>
</feature>
<feature type="compositionally biased region" description="Polar residues" evidence="1">
    <location>
        <begin position="480"/>
        <end position="500"/>
    </location>
</feature>
<dbReference type="InterPro" id="IPR036869">
    <property type="entry name" value="J_dom_sf"/>
</dbReference>
<feature type="region of interest" description="Disordered" evidence="1">
    <location>
        <begin position="799"/>
        <end position="820"/>
    </location>
</feature>
<dbReference type="Gramene" id="TraesCS1B02G248800.3">
    <property type="protein sequence ID" value="TraesCS1B02G248800.3"/>
    <property type="gene ID" value="TraesCS1B02G248800"/>
</dbReference>
<feature type="compositionally biased region" description="Basic residues" evidence="1">
    <location>
        <begin position="25"/>
        <end position="35"/>
    </location>
</feature>
<dbReference type="Gramene" id="TraesLDM1B03G00310170.1">
    <property type="protein sequence ID" value="TraesLDM1B03G00310170.1"/>
    <property type="gene ID" value="TraesLDM1B03G00310170"/>
</dbReference>
<proteinExistence type="predicted"/>
<dbReference type="Gramene" id="TraesNOR1B03G00314430.1">
    <property type="protein sequence ID" value="TraesNOR1B03G00314430.1"/>
    <property type="gene ID" value="TraesNOR1B03G00314430"/>
</dbReference>
<dbReference type="GO" id="GO:0005783">
    <property type="term" value="C:endoplasmic reticulum"/>
    <property type="evidence" value="ECO:0007669"/>
    <property type="project" value="UniProtKB-ARBA"/>
</dbReference>
<feature type="region of interest" description="Disordered" evidence="1">
    <location>
        <begin position="627"/>
        <end position="653"/>
    </location>
</feature>
<dbReference type="SMR" id="A0A3B5YYM4"/>
<name>A0A3B5YYM4_WHEAT</name>
<dbReference type="PROSITE" id="PS50076">
    <property type="entry name" value="DNAJ_2"/>
    <property type="match status" value="1"/>
</dbReference>
<dbReference type="Gramene" id="TraesARI1B03G00313090.1">
    <property type="protein sequence ID" value="TraesARI1B03G00313090.1"/>
    <property type="gene ID" value="TraesARI1B03G00313090"/>
</dbReference>
<dbReference type="SUPFAM" id="SSF48452">
    <property type="entry name" value="TPR-like"/>
    <property type="match status" value="2"/>
</dbReference>
<feature type="compositionally biased region" description="Polar residues" evidence="1">
    <location>
        <begin position="864"/>
        <end position="892"/>
    </location>
</feature>
<dbReference type="RefSeq" id="XP_044406205.1">
    <property type="nucleotide sequence ID" value="XM_044550270.1"/>
</dbReference>
<feature type="region of interest" description="Disordered" evidence="1">
    <location>
        <begin position="480"/>
        <end position="505"/>
    </location>
</feature>
<organism evidence="3">
    <name type="scientific">Triticum aestivum</name>
    <name type="common">Wheat</name>
    <dbReference type="NCBI Taxonomy" id="4565"/>
    <lineage>
        <taxon>Eukaryota</taxon>
        <taxon>Viridiplantae</taxon>
        <taxon>Streptophyta</taxon>
        <taxon>Embryophyta</taxon>
        <taxon>Tracheophyta</taxon>
        <taxon>Spermatophyta</taxon>
        <taxon>Magnoliopsida</taxon>
        <taxon>Liliopsida</taxon>
        <taxon>Poales</taxon>
        <taxon>Poaceae</taxon>
        <taxon>BOP clade</taxon>
        <taxon>Pooideae</taxon>
        <taxon>Triticodae</taxon>
        <taxon>Triticeae</taxon>
        <taxon>Triticinae</taxon>
        <taxon>Triticum</taxon>
    </lineage>
</organism>
<evidence type="ECO:0000259" key="2">
    <source>
        <dbReference type="PROSITE" id="PS50076"/>
    </source>
</evidence>
<feature type="region of interest" description="Disordered" evidence="1">
    <location>
        <begin position="579"/>
        <end position="605"/>
    </location>
</feature>
<dbReference type="PANTHER" id="PTHR45181">
    <property type="entry name" value="HEAT SHOCK PROTEIN DNAJ WITH TETRATRICOPEPTIDE REPEAT-CONTAINING PROTEIN"/>
    <property type="match status" value="1"/>
</dbReference>
<feature type="compositionally biased region" description="Low complexity" evidence="1">
    <location>
        <begin position="403"/>
        <end position="417"/>
    </location>
</feature>
<feature type="compositionally biased region" description="Basic residues" evidence="1">
    <location>
        <begin position="844"/>
        <end position="855"/>
    </location>
</feature>
<feature type="region of interest" description="Disordered" evidence="1">
    <location>
        <begin position="839"/>
        <end position="902"/>
    </location>
</feature>
<dbReference type="Pfam" id="PF00226">
    <property type="entry name" value="DnaJ"/>
    <property type="match status" value="1"/>
</dbReference>
<evidence type="ECO:0000313" key="3">
    <source>
        <dbReference type="EnsemblPlants" id="TraesCS1B02G248800.3"/>
    </source>
</evidence>
<feature type="compositionally biased region" description="Basic and acidic residues" evidence="1">
    <location>
        <begin position="893"/>
        <end position="902"/>
    </location>
</feature>
<dbReference type="Gramene" id="TraesLAC1B03G00313160.1">
    <property type="protein sequence ID" value="TraesLAC1B03G00313160.1"/>
    <property type="gene ID" value="TraesLAC1B03G00313160"/>
</dbReference>
<feature type="compositionally biased region" description="Basic and acidic residues" evidence="1">
    <location>
        <begin position="1438"/>
        <end position="1447"/>
    </location>
</feature>
<dbReference type="OrthoDB" id="10250354at2759"/>
<accession>A0A3B5YYM4</accession>
<dbReference type="Proteomes" id="UP000019116">
    <property type="component" value="Chromosome 1B"/>
</dbReference>
<evidence type="ECO:0000256" key="1">
    <source>
        <dbReference type="SAM" id="MobiDB-lite"/>
    </source>
</evidence>
<feature type="compositionally biased region" description="Basic residues" evidence="1">
    <location>
        <begin position="634"/>
        <end position="648"/>
    </location>
</feature>
<feature type="compositionally biased region" description="Gly residues" evidence="1">
    <location>
        <begin position="59"/>
        <end position="85"/>
    </location>
</feature>
<feature type="region of interest" description="Disordered" evidence="1">
    <location>
        <begin position="242"/>
        <end position="261"/>
    </location>
</feature>
<dbReference type="PANTHER" id="PTHR45181:SF4">
    <property type="entry name" value="HEAT SHOCK PROTEIN DNAJ WITH TETRATRICOPEPTIDE REPEAT-CONTAINING PROTEIN"/>
    <property type="match status" value="1"/>
</dbReference>
<dbReference type="SMART" id="SM00028">
    <property type="entry name" value="TPR"/>
    <property type="match status" value="6"/>
</dbReference>